<dbReference type="InterPro" id="IPR001680">
    <property type="entry name" value="WD40_rpt"/>
</dbReference>
<name>A0A7R9F8D1_9NEOP</name>
<evidence type="ECO:0000256" key="3">
    <source>
        <dbReference type="ARBA" id="ARBA00022737"/>
    </source>
</evidence>
<dbReference type="SMART" id="SM00320">
    <property type="entry name" value="WD40"/>
    <property type="match status" value="7"/>
</dbReference>
<dbReference type="InterPro" id="IPR020472">
    <property type="entry name" value="WD40_PAC1"/>
</dbReference>
<dbReference type="CDD" id="cd00200">
    <property type="entry name" value="WD40"/>
    <property type="match status" value="1"/>
</dbReference>
<dbReference type="GO" id="GO:0043022">
    <property type="term" value="F:ribosome binding"/>
    <property type="evidence" value="ECO:0007669"/>
    <property type="project" value="InterPro"/>
</dbReference>
<keyword evidence="2 5" id="KW-0853">WD repeat</keyword>
<feature type="compositionally biased region" description="Pro residues" evidence="6">
    <location>
        <begin position="271"/>
        <end position="287"/>
    </location>
</feature>
<feature type="repeat" description="WD" evidence="5">
    <location>
        <begin position="11"/>
        <end position="53"/>
    </location>
</feature>
<feature type="repeat" description="WD" evidence="5">
    <location>
        <begin position="144"/>
        <end position="181"/>
    </location>
</feature>
<dbReference type="InterPro" id="IPR015943">
    <property type="entry name" value="WD40/YVTN_repeat-like_dom_sf"/>
</dbReference>
<dbReference type="PROSITE" id="PS00678">
    <property type="entry name" value="WD_REPEATS_1"/>
    <property type="match status" value="1"/>
</dbReference>
<keyword evidence="3" id="KW-0677">Repeat</keyword>
<evidence type="ECO:0000256" key="2">
    <source>
        <dbReference type="ARBA" id="ARBA00022574"/>
    </source>
</evidence>
<dbReference type="InterPro" id="IPR019775">
    <property type="entry name" value="WD40_repeat_CS"/>
</dbReference>
<evidence type="ECO:0000256" key="6">
    <source>
        <dbReference type="SAM" id="MobiDB-lite"/>
    </source>
</evidence>
<dbReference type="Pfam" id="PF00400">
    <property type="entry name" value="WD40"/>
    <property type="match status" value="7"/>
</dbReference>
<evidence type="ECO:0000256" key="4">
    <source>
        <dbReference type="ARBA" id="ARBA00035297"/>
    </source>
</evidence>
<evidence type="ECO:0000256" key="1">
    <source>
        <dbReference type="ARBA" id="ARBA00007253"/>
    </source>
</evidence>
<evidence type="ECO:0000256" key="5">
    <source>
        <dbReference type="PROSITE-ProRule" id="PRU00221"/>
    </source>
</evidence>
<dbReference type="SUPFAM" id="SSF50978">
    <property type="entry name" value="WD40 repeat-like"/>
    <property type="match status" value="1"/>
</dbReference>
<feature type="compositionally biased region" description="Low complexity" evidence="6">
    <location>
        <begin position="248"/>
        <end position="262"/>
    </location>
</feature>
<proteinExistence type="inferred from homology"/>
<gene>
    <name evidence="7" type="ORF">TBIB3V08_LOCUS11028</name>
</gene>
<dbReference type="Gene3D" id="2.130.10.10">
    <property type="entry name" value="YVTN repeat-like/Quinoprotein amine dehydrogenase"/>
    <property type="match status" value="2"/>
</dbReference>
<dbReference type="GO" id="GO:0045182">
    <property type="term" value="F:translation regulator activity"/>
    <property type="evidence" value="ECO:0007669"/>
    <property type="project" value="InterPro"/>
</dbReference>
<dbReference type="PROSITE" id="PS50082">
    <property type="entry name" value="WD_REPEATS_2"/>
    <property type="match status" value="4"/>
</dbReference>
<protein>
    <recommendedName>
        <fullName evidence="4">Small ribosomal subunit protein RACK1</fullName>
    </recommendedName>
</protein>
<dbReference type="AlphaFoldDB" id="A0A7R9F8D1"/>
<comment type="similarity">
    <text evidence="1">Belongs to the WD repeat G protein beta family. Ribosomal protein RACK1 subfamily.</text>
</comment>
<feature type="repeat" description="WD" evidence="5">
    <location>
        <begin position="59"/>
        <end position="100"/>
    </location>
</feature>
<dbReference type="EMBL" id="OD570489">
    <property type="protein sequence ID" value="CAD7448745.1"/>
    <property type="molecule type" value="Genomic_DNA"/>
</dbReference>
<organism evidence="7">
    <name type="scientific">Timema bartmani</name>
    <dbReference type="NCBI Taxonomy" id="61472"/>
    <lineage>
        <taxon>Eukaryota</taxon>
        <taxon>Metazoa</taxon>
        <taxon>Ecdysozoa</taxon>
        <taxon>Arthropoda</taxon>
        <taxon>Hexapoda</taxon>
        <taxon>Insecta</taxon>
        <taxon>Pterygota</taxon>
        <taxon>Neoptera</taxon>
        <taxon>Polyneoptera</taxon>
        <taxon>Phasmatodea</taxon>
        <taxon>Timematodea</taxon>
        <taxon>Timematoidea</taxon>
        <taxon>Timematidae</taxon>
        <taxon>Timema</taxon>
    </lineage>
</organism>
<sequence length="416" mass="45812">MTESLHLQGTLKGHNGWVTQIATNPNYSDMVLSSSRDRSLILWKLSRSEHNLGLPQKRLLGHNHFVSDIAISSDGHFALSGSWDRSLRLWDLGQGTSTRQFVDHKKDVMSVAFSADNRQIVSGSRDKSLKLWNTLAHCKFTMQDEGHADWVSCVRFSPNIQNPIIVSCGWDKKVKVWSLTNCKVRTDHAGHSGCLNSVTISPDGSLCASGGQPLGPRGLVPQPLGPRGLVPQPLGPRGLVPQPLGPRGLVPQPLGPKGLLPQPISPRVLVPQPPGPRDLVPQPPGPRYLVPQPPSLRAYELLVPLFQDSKVMLWDLNEDKHLYTLENKDVINALCFSPNRYWLCAAVGPYIKIWDLEGKLVIDELCPEVVSQYSGRDTEPPQCLCMSWSGDGQTLFAGYSDSIIRAWQVIASPSSS</sequence>
<dbReference type="PRINTS" id="PR00320">
    <property type="entry name" value="GPROTEINBRPT"/>
</dbReference>
<reference evidence="7" key="1">
    <citation type="submission" date="2020-11" db="EMBL/GenBank/DDBJ databases">
        <authorList>
            <person name="Tran Van P."/>
        </authorList>
    </citation>
    <scope>NUCLEOTIDE SEQUENCE</scope>
</reference>
<dbReference type="PROSITE" id="PS50294">
    <property type="entry name" value="WD_REPEATS_REGION"/>
    <property type="match status" value="4"/>
</dbReference>
<feature type="repeat" description="WD" evidence="5">
    <location>
        <begin position="101"/>
        <end position="133"/>
    </location>
</feature>
<dbReference type="FunFam" id="2.130.10.10:FF:000615">
    <property type="entry name" value="Receptor for activated C kinase 1"/>
    <property type="match status" value="2"/>
</dbReference>
<feature type="region of interest" description="Disordered" evidence="6">
    <location>
        <begin position="217"/>
        <end position="287"/>
    </location>
</feature>
<dbReference type="InterPro" id="IPR045223">
    <property type="entry name" value="RACK1-like"/>
</dbReference>
<accession>A0A7R9F8D1</accession>
<dbReference type="PANTHER" id="PTHR19868">
    <property type="entry name" value="RECEPTOR FOR ACTIVATED PROTEIN KINASE C RACK1"/>
    <property type="match status" value="1"/>
</dbReference>
<evidence type="ECO:0000313" key="7">
    <source>
        <dbReference type="EMBL" id="CAD7448745.1"/>
    </source>
</evidence>
<dbReference type="InterPro" id="IPR036322">
    <property type="entry name" value="WD40_repeat_dom_sf"/>
</dbReference>